<protein>
    <submittedName>
        <fullName evidence="1">Uncharacterized protein</fullName>
    </submittedName>
</protein>
<evidence type="ECO:0000313" key="1">
    <source>
        <dbReference type="EnsemblPlants" id="MELO3C030175.2.1"/>
    </source>
</evidence>
<accession>A0A9I9E895</accession>
<name>A0A9I9E895_CUCME</name>
<dbReference type="Gramene" id="MELO3C030175.2.1">
    <property type="protein sequence ID" value="MELO3C030175.2.1"/>
    <property type="gene ID" value="MELO3C030175.2"/>
</dbReference>
<reference evidence="1" key="1">
    <citation type="submission" date="2023-03" db="UniProtKB">
        <authorList>
            <consortium name="EnsemblPlants"/>
        </authorList>
    </citation>
    <scope>IDENTIFICATION</scope>
</reference>
<sequence>MGVHEPEVGSSNLVRDRFFSSVPLGLISQLVDTLPYMQGFYKLTMIKKACNSYPSSTHTFHHIITVTQRNHLHTPAPRHLYEYFYSLLHFIIMKYGRGMLVVFKFRFVRLRYVSSNSYHKPLYAASHGHYIQDAHYVSDTRDRNLSASYHPHLFFFQDINDGVDTDCQYVGSLVKSHQLHLLFLSTSESSSHANVVSRLEIFSSQEKFLSHNTRSSAIHFLSLFFIILQ</sequence>
<dbReference type="EnsemblPlants" id="MELO3C030175.2.1">
    <property type="protein sequence ID" value="MELO3C030175.2.1"/>
    <property type="gene ID" value="MELO3C030175.2"/>
</dbReference>
<dbReference type="AlphaFoldDB" id="A0A9I9E895"/>
<proteinExistence type="predicted"/>
<organism evidence="1">
    <name type="scientific">Cucumis melo</name>
    <name type="common">Muskmelon</name>
    <dbReference type="NCBI Taxonomy" id="3656"/>
    <lineage>
        <taxon>Eukaryota</taxon>
        <taxon>Viridiplantae</taxon>
        <taxon>Streptophyta</taxon>
        <taxon>Embryophyta</taxon>
        <taxon>Tracheophyta</taxon>
        <taxon>Spermatophyta</taxon>
        <taxon>Magnoliopsida</taxon>
        <taxon>eudicotyledons</taxon>
        <taxon>Gunneridae</taxon>
        <taxon>Pentapetalae</taxon>
        <taxon>rosids</taxon>
        <taxon>fabids</taxon>
        <taxon>Cucurbitales</taxon>
        <taxon>Cucurbitaceae</taxon>
        <taxon>Benincaseae</taxon>
        <taxon>Cucumis</taxon>
    </lineage>
</organism>